<dbReference type="PANTHER" id="PTHR30543:SF21">
    <property type="entry name" value="NAD(P)H-DEPENDENT FMN REDUCTASE LOT6"/>
    <property type="match status" value="1"/>
</dbReference>
<dbReference type="STRING" id="1469647.BC351_21415"/>
<dbReference type="GO" id="GO:0016491">
    <property type="term" value="F:oxidoreductase activity"/>
    <property type="evidence" value="ECO:0007669"/>
    <property type="project" value="InterPro"/>
</dbReference>
<protein>
    <recommendedName>
        <fullName evidence="2">NADPH-dependent FMN reductase-like domain-containing protein</fullName>
    </recommendedName>
</protein>
<reference evidence="4" key="1">
    <citation type="submission" date="2016-07" db="EMBL/GenBank/DDBJ databases">
        <authorList>
            <person name="Florea S."/>
            <person name="Webb J.S."/>
            <person name="Jaromczyk J."/>
            <person name="Schardl C.L."/>
        </authorList>
    </citation>
    <scope>NUCLEOTIDE SEQUENCE [LARGE SCALE GENOMIC DNA]</scope>
    <source>
        <strain evidence="4">CY1</strain>
    </source>
</reference>
<evidence type="ECO:0000259" key="2">
    <source>
        <dbReference type="Pfam" id="PF03358"/>
    </source>
</evidence>
<keyword evidence="4" id="KW-1185">Reference proteome</keyword>
<proteinExistence type="inferred from homology"/>
<name>A0A1V4HMK1_9BACL</name>
<dbReference type="GO" id="GO:0005829">
    <property type="term" value="C:cytosol"/>
    <property type="evidence" value="ECO:0007669"/>
    <property type="project" value="TreeGrafter"/>
</dbReference>
<dbReference type="OrthoDB" id="9812295at2"/>
<evidence type="ECO:0000256" key="1">
    <source>
        <dbReference type="ARBA" id="ARBA00009428"/>
    </source>
</evidence>
<dbReference type="GO" id="GO:0010181">
    <property type="term" value="F:FMN binding"/>
    <property type="evidence" value="ECO:0007669"/>
    <property type="project" value="TreeGrafter"/>
</dbReference>
<organism evidence="3 4">
    <name type="scientific">Paenibacillus ferrarius</name>
    <dbReference type="NCBI Taxonomy" id="1469647"/>
    <lineage>
        <taxon>Bacteria</taxon>
        <taxon>Bacillati</taxon>
        <taxon>Bacillota</taxon>
        <taxon>Bacilli</taxon>
        <taxon>Bacillales</taxon>
        <taxon>Paenibacillaceae</taxon>
        <taxon>Paenibacillus</taxon>
    </lineage>
</organism>
<dbReference type="AlphaFoldDB" id="A0A1V4HMK1"/>
<dbReference type="RefSeq" id="WP_079411202.1">
    <property type="nucleotide sequence ID" value="NZ_MBTG01000008.1"/>
</dbReference>
<dbReference type="Pfam" id="PF03358">
    <property type="entry name" value="FMN_red"/>
    <property type="match status" value="1"/>
</dbReference>
<sequence>MSKTVLFISGSPRASSRSRAVTNVVYRLLRDQRGHAQLIDLHLHELPIFNGDPAQSELPSVQQLRQLAAEAGGFFIVTPEYHSGISGALKNALDFLNAEHFNNKPVAIAAASGGGKNGINALNNLRLVLRGVSADVLPGQFAADPNQIDDNGIFTDEDGVKSLNYLVHDLIEAL</sequence>
<feature type="domain" description="NADPH-dependent FMN reductase-like" evidence="2">
    <location>
        <begin position="5"/>
        <end position="144"/>
    </location>
</feature>
<dbReference type="PANTHER" id="PTHR30543">
    <property type="entry name" value="CHROMATE REDUCTASE"/>
    <property type="match status" value="1"/>
</dbReference>
<dbReference type="InterPro" id="IPR050712">
    <property type="entry name" value="NAD(P)H-dep_reductase"/>
</dbReference>
<dbReference type="Gene3D" id="3.40.50.360">
    <property type="match status" value="1"/>
</dbReference>
<dbReference type="InterPro" id="IPR005025">
    <property type="entry name" value="FMN_Rdtase-like_dom"/>
</dbReference>
<dbReference type="EMBL" id="MBTG01000008">
    <property type="protein sequence ID" value="OPH58904.1"/>
    <property type="molecule type" value="Genomic_DNA"/>
</dbReference>
<dbReference type="Proteomes" id="UP000190626">
    <property type="component" value="Unassembled WGS sequence"/>
</dbReference>
<evidence type="ECO:0000313" key="3">
    <source>
        <dbReference type="EMBL" id="OPH58904.1"/>
    </source>
</evidence>
<evidence type="ECO:0000313" key="4">
    <source>
        <dbReference type="Proteomes" id="UP000190626"/>
    </source>
</evidence>
<dbReference type="InterPro" id="IPR029039">
    <property type="entry name" value="Flavoprotein-like_sf"/>
</dbReference>
<accession>A0A1V4HMK1</accession>
<comment type="similarity">
    <text evidence="1">Belongs to the azoreductase type 2 family.</text>
</comment>
<comment type="caution">
    <text evidence="3">The sequence shown here is derived from an EMBL/GenBank/DDBJ whole genome shotgun (WGS) entry which is preliminary data.</text>
</comment>
<gene>
    <name evidence="3" type="ORF">BC351_21415</name>
</gene>
<dbReference type="SUPFAM" id="SSF52218">
    <property type="entry name" value="Flavoproteins"/>
    <property type="match status" value="1"/>
</dbReference>